<organism evidence="1 2">
    <name type="scientific">Sesamum indicum</name>
    <name type="common">Oriental sesame</name>
    <name type="synonym">Sesamum orientale</name>
    <dbReference type="NCBI Taxonomy" id="4182"/>
    <lineage>
        <taxon>Eukaryota</taxon>
        <taxon>Viridiplantae</taxon>
        <taxon>Streptophyta</taxon>
        <taxon>Embryophyta</taxon>
        <taxon>Tracheophyta</taxon>
        <taxon>Spermatophyta</taxon>
        <taxon>Magnoliopsida</taxon>
        <taxon>eudicotyledons</taxon>
        <taxon>Gunneridae</taxon>
        <taxon>Pentapetalae</taxon>
        <taxon>asterids</taxon>
        <taxon>lamiids</taxon>
        <taxon>Lamiales</taxon>
        <taxon>Pedaliaceae</taxon>
        <taxon>Sesamum</taxon>
    </lineage>
</organism>
<reference evidence="2" key="1">
    <citation type="submission" date="2025-08" db="UniProtKB">
        <authorList>
            <consortium name="RefSeq"/>
        </authorList>
    </citation>
    <scope>IDENTIFICATION</scope>
</reference>
<gene>
    <name evidence="2" type="primary">LOC105156367</name>
</gene>
<accession>A0A6I9SU30</accession>
<evidence type="ECO:0000313" key="1">
    <source>
        <dbReference type="Proteomes" id="UP000504604"/>
    </source>
</evidence>
<dbReference type="KEGG" id="sind:105156367"/>
<dbReference type="RefSeq" id="XP_011070784.1">
    <property type="nucleotide sequence ID" value="XM_011072482.2"/>
</dbReference>
<keyword evidence="1" id="KW-1185">Reference proteome</keyword>
<evidence type="ECO:0000313" key="2">
    <source>
        <dbReference type="RefSeq" id="XP_011070784.1"/>
    </source>
</evidence>
<dbReference type="Pfam" id="PF05553">
    <property type="entry name" value="DUF761"/>
    <property type="match status" value="1"/>
</dbReference>
<dbReference type="PANTHER" id="PTHR33265">
    <property type="entry name" value="AVR9/CF-9 RAPIDLY ELICITED PROTEIN-RELATED"/>
    <property type="match status" value="1"/>
</dbReference>
<dbReference type="Proteomes" id="UP000504604">
    <property type="component" value="Linkage group LG2"/>
</dbReference>
<dbReference type="PANTHER" id="PTHR33265:SF10">
    <property type="entry name" value="OS01G0133200 PROTEIN"/>
    <property type="match status" value="1"/>
</dbReference>
<dbReference type="InParanoid" id="A0A6I9SU30"/>
<dbReference type="OrthoDB" id="1936669at2759"/>
<dbReference type="InterPro" id="IPR008480">
    <property type="entry name" value="DUF761_pln"/>
</dbReference>
<sequence length="196" mass="22825">MRSKAKTSHEKTSFLNLTTSYTGKHSLPTMPKKKPALLHKLSCLLKISPFLAKLKNPTIPNLVFLKKTRKLRNFKLLKPYNYYSYVKEYEFSPSSTPLIQFQRKPQSGRISFRKLCSDVVLISRCLGGEGGKKEVYCLEMGLEESLDCVEPGFGRELASYWSEDDDDESVDERAERFIQRFYEEMRRQRLESNFIS</sequence>
<name>A0A6I9SU30_SESIN</name>
<dbReference type="AlphaFoldDB" id="A0A6I9SU30"/>
<proteinExistence type="predicted"/>
<dbReference type="GeneID" id="105156367"/>
<protein>
    <submittedName>
        <fullName evidence="2">Uncharacterized protein LOC105156367</fullName>
    </submittedName>
</protein>